<dbReference type="InterPro" id="IPR051531">
    <property type="entry name" value="N-acetyltransferase"/>
</dbReference>
<reference evidence="2 3" key="1">
    <citation type="submission" date="2021-06" db="EMBL/GenBank/DDBJ databases">
        <title>Sphingomonas sp. XMGL2, whole genome shotgun sequencing project.</title>
        <authorList>
            <person name="Zhao G."/>
            <person name="Shen L."/>
        </authorList>
    </citation>
    <scope>NUCLEOTIDE SEQUENCE [LARGE SCALE GENOMIC DNA]</scope>
    <source>
        <strain evidence="2 3">XMGL2</strain>
    </source>
</reference>
<evidence type="ECO:0000313" key="3">
    <source>
        <dbReference type="Proteomes" id="UP000776276"/>
    </source>
</evidence>
<dbReference type="EMBL" id="JAHKRT010000007">
    <property type="protein sequence ID" value="MBU3078836.1"/>
    <property type="molecule type" value="Genomic_DNA"/>
</dbReference>
<comment type="caution">
    <text evidence="2">The sequence shown here is derived from an EMBL/GenBank/DDBJ whole genome shotgun (WGS) entry which is preliminary data.</text>
</comment>
<dbReference type="Proteomes" id="UP000776276">
    <property type="component" value="Unassembled WGS sequence"/>
</dbReference>
<dbReference type="RefSeq" id="WP_216325792.1">
    <property type="nucleotide sequence ID" value="NZ_JAHKRT010000007.1"/>
</dbReference>
<evidence type="ECO:0000259" key="1">
    <source>
        <dbReference type="Pfam" id="PF13302"/>
    </source>
</evidence>
<gene>
    <name evidence="2" type="ORF">KOF26_13255</name>
</gene>
<organism evidence="2 3">
    <name type="scientific">Sphingomonas quercus</name>
    <dbReference type="NCBI Taxonomy" id="2842451"/>
    <lineage>
        <taxon>Bacteria</taxon>
        <taxon>Pseudomonadati</taxon>
        <taxon>Pseudomonadota</taxon>
        <taxon>Alphaproteobacteria</taxon>
        <taxon>Sphingomonadales</taxon>
        <taxon>Sphingomonadaceae</taxon>
        <taxon>Sphingomonas</taxon>
    </lineage>
</organism>
<name>A0ABS6BM40_9SPHN</name>
<dbReference type="Pfam" id="PF13302">
    <property type="entry name" value="Acetyltransf_3"/>
    <property type="match status" value="1"/>
</dbReference>
<protein>
    <submittedName>
        <fullName evidence="2">GNAT family N-acetyltransferase</fullName>
    </submittedName>
</protein>
<dbReference type="PANTHER" id="PTHR43792">
    <property type="entry name" value="GNAT FAMILY, PUTATIVE (AFU_ORTHOLOGUE AFUA_3G00765)-RELATED-RELATED"/>
    <property type="match status" value="1"/>
</dbReference>
<sequence>MLIEDRRILLRDFTEADRPAFLAYQLDPRYLALYDFDASDVRRPNDLFDLFTRWSGEMPRRNFQLGIFDRRTGALCGCGGIRKGADGTGVLGIELAPAKWGCFALALDAAAALADFGFSELRLETILGDTASGNKRVARLARWFGADIVAERDGTPWMVQRGWREVDWAISRQAWEDSRQRNNRFRRRSSSAHLR</sequence>
<proteinExistence type="predicted"/>
<keyword evidence="3" id="KW-1185">Reference proteome</keyword>
<accession>A0ABS6BM40</accession>
<dbReference type="PANTHER" id="PTHR43792:SF1">
    <property type="entry name" value="N-ACETYLTRANSFERASE DOMAIN-CONTAINING PROTEIN"/>
    <property type="match status" value="1"/>
</dbReference>
<evidence type="ECO:0000313" key="2">
    <source>
        <dbReference type="EMBL" id="MBU3078836.1"/>
    </source>
</evidence>
<dbReference type="InterPro" id="IPR000182">
    <property type="entry name" value="GNAT_dom"/>
</dbReference>
<feature type="domain" description="N-acetyltransferase" evidence="1">
    <location>
        <begin position="7"/>
        <end position="146"/>
    </location>
</feature>